<dbReference type="InterPro" id="IPR000515">
    <property type="entry name" value="MetI-like"/>
</dbReference>
<evidence type="ECO:0000256" key="7">
    <source>
        <dbReference type="SAM" id="Phobius"/>
    </source>
</evidence>
<keyword evidence="5 7" id="KW-1133">Transmembrane helix</keyword>
<dbReference type="AlphaFoldDB" id="A0A0G2YJL4"/>
<dbReference type="Gene3D" id="1.10.3720.10">
    <property type="entry name" value="MetI-like"/>
    <property type="match status" value="1"/>
</dbReference>
<feature type="transmembrane region" description="Helical" evidence="7">
    <location>
        <begin position="9"/>
        <end position="29"/>
    </location>
</feature>
<dbReference type="SUPFAM" id="SSF161098">
    <property type="entry name" value="MetI-like"/>
    <property type="match status" value="1"/>
</dbReference>
<keyword evidence="6 7" id="KW-0472">Membrane</keyword>
<reference evidence="9" key="1">
    <citation type="journal article" date="2015" name="Front. Microbiol.">
        <title>Identification of novel esterase-active enzymes from hot environments by use of the host bacterium Thermus thermophilus.</title>
        <authorList>
            <person name="Leis B."/>
            <person name="Angelov A."/>
            <person name="Mientus M."/>
            <person name="Li H."/>
            <person name="Pham V.T."/>
            <person name="Lauinger B."/>
            <person name="Bongen P."/>
            <person name="Pietruszka J."/>
            <person name="Goncalves L.G."/>
            <person name="Santos H."/>
            <person name="Liebl W."/>
        </authorList>
    </citation>
    <scope>NUCLEOTIDE SEQUENCE</scope>
</reference>
<dbReference type="InterPro" id="IPR045621">
    <property type="entry name" value="BPD_transp_1_N"/>
</dbReference>
<organism evidence="9">
    <name type="scientific">uncultured organism</name>
    <dbReference type="NCBI Taxonomy" id="155900"/>
    <lineage>
        <taxon>unclassified sequences</taxon>
        <taxon>environmental samples</taxon>
    </lineage>
</organism>
<dbReference type="CDD" id="cd06261">
    <property type="entry name" value="TM_PBP2"/>
    <property type="match status" value="1"/>
</dbReference>
<evidence type="ECO:0000256" key="1">
    <source>
        <dbReference type="ARBA" id="ARBA00004651"/>
    </source>
</evidence>
<dbReference type="InterPro" id="IPR035906">
    <property type="entry name" value="MetI-like_sf"/>
</dbReference>
<protein>
    <submittedName>
        <fullName evidence="9">Dipeptide transport system permease protein</fullName>
    </submittedName>
</protein>
<feature type="transmembrane region" description="Helical" evidence="7">
    <location>
        <begin position="137"/>
        <end position="165"/>
    </location>
</feature>
<keyword evidence="3" id="KW-1003">Cell membrane</keyword>
<dbReference type="Pfam" id="PF00528">
    <property type="entry name" value="BPD_transp_1"/>
    <property type="match status" value="1"/>
</dbReference>
<proteinExistence type="predicted"/>
<accession>A0A0G2YJL4</accession>
<keyword evidence="4 7" id="KW-0812">Transmembrane</keyword>
<evidence type="ECO:0000256" key="4">
    <source>
        <dbReference type="ARBA" id="ARBA00022692"/>
    </source>
</evidence>
<dbReference type="GO" id="GO:0005886">
    <property type="term" value="C:plasma membrane"/>
    <property type="evidence" value="ECO:0007669"/>
    <property type="project" value="UniProtKB-SubCell"/>
</dbReference>
<evidence type="ECO:0000256" key="5">
    <source>
        <dbReference type="ARBA" id="ARBA00022989"/>
    </source>
</evidence>
<dbReference type="GO" id="GO:0055085">
    <property type="term" value="P:transmembrane transport"/>
    <property type="evidence" value="ECO:0007669"/>
    <property type="project" value="InterPro"/>
</dbReference>
<feature type="transmembrane region" description="Helical" evidence="7">
    <location>
        <begin position="277"/>
        <end position="300"/>
    </location>
</feature>
<feature type="transmembrane region" description="Helical" evidence="7">
    <location>
        <begin position="177"/>
        <end position="195"/>
    </location>
</feature>
<feature type="transmembrane region" description="Helical" evidence="7">
    <location>
        <begin position="104"/>
        <end position="125"/>
    </location>
</feature>
<feature type="domain" description="ABC transmembrane type-1" evidence="8">
    <location>
        <begin position="98"/>
        <end position="300"/>
    </location>
</feature>
<name>A0A0G2YJL4_9ZZZZ</name>
<dbReference type="Pfam" id="PF19300">
    <property type="entry name" value="BPD_transp_1_N"/>
    <property type="match status" value="1"/>
</dbReference>
<evidence type="ECO:0000259" key="8">
    <source>
        <dbReference type="PROSITE" id="PS50928"/>
    </source>
</evidence>
<evidence type="ECO:0000256" key="2">
    <source>
        <dbReference type="ARBA" id="ARBA00022448"/>
    </source>
</evidence>
<dbReference type="PANTHER" id="PTHR43163">
    <property type="entry name" value="DIPEPTIDE TRANSPORT SYSTEM PERMEASE PROTEIN DPPB-RELATED"/>
    <property type="match status" value="1"/>
</dbReference>
<dbReference type="PANTHER" id="PTHR43163:SF6">
    <property type="entry name" value="DIPEPTIDE TRANSPORT SYSTEM PERMEASE PROTEIN DPPB-RELATED"/>
    <property type="match status" value="1"/>
</dbReference>
<evidence type="ECO:0000313" key="9">
    <source>
        <dbReference type="EMBL" id="AKI85281.1"/>
    </source>
</evidence>
<evidence type="ECO:0000256" key="6">
    <source>
        <dbReference type="ARBA" id="ARBA00023136"/>
    </source>
</evidence>
<keyword evidence="2" id="KW-0813">Transport</keyword>
<comment type="subcellular location">
    <subcellularLocation>
        <location evidence="1">Cell membrane</location>
        <topology evidence="1">Multi-pass membrane protein</topology>
    </subcellularLocation>
</comment>
<dbReference type="EMBL" id="KP892657">
    <property type="protein sequence ID" value="AKI85281.1"/>
    <property type="molecule type" value="Genomic_DNA"/>
</dbReference>
<dbReference type="PROSITE" id="PS50928">
    <property type="entry name" value="ABC_TM1"/>
    <property type="match status" value="1"/>
</dbReference>
<evidence type="ECO:0000256" key="3">
    <source>
        <dbReference type="ARBA" id="ARBA00022475"/>
    </source>
</evidence>
<sequence>MSQYILRRLFWLVPTMLAISLVTFIVMHATPGSPLQPDAPNANPLPPAAQQNLARKWGLDKPLHVQYLTFLKNALRGDFGSSYVHKTSTVMEILKRTFPVSLHLGTMALLLAIFIGIPLGVLAAVDQNGPIDYVCSFIATLGVAVPNFVLAIFLIVVFVLGLGVIPRTGGWTSPVDWILPTIALGLGPLGILARYTRSSMVEVMRQDYMRTAQAKGLSQRAVILGHAVKNGLLPPLTILGPMFAAVGTGSFFVETLFRVPGMGRFFVDSMIARDYPLIMAIILLYGIFLAIMNLVVDILYSVVDPRIRLA</sequence>
<feature type="transmembrane region" description="Helical" evidence="7">
    <location>
        <begin position="236"/>
        <end position="257"/>
    </location>
</feature>